<sequence>MNCFAAYLKEVPMGYYVMLRFARDGRPKPVMGEGDKPIVYRSKLEATERALQDLLAYMNTEYLRCGETASAARTEAEKLFPTLQPIRKNGKVIQVERKKAAA</sequence>
<name>A0A7W9ENE0_9HYPH</name>
<gene>
    <name evidence="1" type="ORF">FHS76_004226</name>
</gene>
<reference evidence="1 2" key="1">
    <citation type="submission" date="2020-08" db="EMBL/GenBank/DDBJ databases">
        <title>Genomic Encyclopedia of Type Strains, Phase IV (KMG-IV): sequencing the most valuable type-strain genomes for metagenomic binning, comparative biology and taxonomic classification.</title>
        <authorList>
            <person name="Goeker M."/>
        </authorList>
    </citation>
    <scope>NUCLEOTIDE SEQUENCE [LARGE SCALE GENOMIC DNA]</scope>
    <source>
        <strain evidence="1 2">DSM 26944</strain>
    </source>
</reference>
<dbReference type="EMBL" id="JACIJG010000027">
    <property type="protein sequence ID" value="MBB5704309.1"/>
    <property type="molecule type" value="Genomic_DNA"/>
</dbReference>
<dbReference type="AlphaFoldDB" id="A0A7W9ENE0"/>
<evidence type="ECO:0000313" key="2">
    <source>
        <dbReference type="Proteomes" id="UP000555546"/>
    </source>
</evidence>
<keyword evidence="2" id="KW-1185">Reference proteome</keyword>
<dbReference type="Proteomes" id="UP000555546">
    <property type="component" value="Unassembled WGS sequence"/>
</dbReference>
<comment type="caution">
    <text evidence="1">The sequence shown here is derived from an EMBL/GenBank/DDBJ whole genome shotgun (WGS) entry which is preliminary data.</text>
</comment>
<protein>
    <submittedName>
        <fullName evidence="1">Uncharacterized protein</fullName>
    </submittedName>
</protein>
<dbReference type="RefSeq" id="WP_183657544.1">
    <property type="nucleotide sequence ID" value="NZ_JACIJG010000027.1"/>
</dbReference>
<evidence type="ECO:0000313" key="1">
    <source>
        <dbReference type="EMBL" id="MBB5704309.1"/>
    </source>
</evidence>
<organism evidence="1 2">
    <name type="scientific">Brucella daejeonensis</name>
    <dbReference type="NCBI Taxonomy" id="659015"/>
    <lineage>
        <taxon>Bacteria</taxon>
        <taxon>Pseudomonadati</taxon>
        <taxon>Pseudomonadota</taxon>
        <taxon>Alphaproteobacteria</taxon>
        <taxon>Hyphomicrobiales</taxon>
        <taxon>Brucellaceae</taxon>
        <taxon>Brucella/Ochrobactrum group</taxon>
        <taxon>Brucella</taxon>
    </lineage>
</organism>
<proteinExistence type="predicted"/>
<accession>A0A7W9ENE0</accession>